<keyword evidence="2" id="KW-1003">Cell membrane</keyword>
<dbReference type="InterPro" id="IPR028082">
    <property type="entry name" value="Peripla_BP_I"/>
</dbReference>
<name>A0A7I8VEE6_9ANNE</name>
<gene>
    <name evidence="11" type="ORF">DGYR_LOCUS2697</name>
</gene>
<dbReference type="SUPFAM" id="SSF53822">
    <property type="entry name" value="Periplasmic binding protein-like I"/>
    <property type="match status" value="1"/>
</dbReference>
<dbReference type="Gene3D" id="3.40.50.2300">
    <property type="match status" value="2"/>
</dbReference>
<feature type="chain" id="PRO_5029807828" evidence="9">
    <location>
        <begin position="26"/>
        <end position="596"/>
    </location>
</feature>
<dbReference type="AlphaFoldDB" id="A0A7I8VEE6"/>
<evidence type="ECO:0000256" key="4">
    <source>
        <dbReference type="ARBA" id="ARBA00022989"/>
    </source>
</evidence>
<evidence type="ECO:0000259" key="10">
    <source>
        <dbReference type="Pfam" id="PF01094"/>
    </source>
</evidence>
<evidence type="ECO:0000256" key="5">
    <source>
        <dbReference type="ARBA" id="ARBA00023136"/>
    </source>
</evidence>
<evidence type="ECO:0000256" key="7">
    <source>
        <dbReference type="ARBA" id="ARBA00023180"/>
    </source>
</evidence>
<reference evidence="11 12" key="1">
    <citation type="submission" date="2020-08" db="EMBL/GenBank/DDBJ databases">
        <authorList>
            <person name="Hejnol A."/>
        </authorList>
    </citation>
    <scope>NUCLEOTIDE SEQUENCE [LARGE SCALE GENOMIC DNA]</scope>
</reference>
<dbReference type="Proteomes" id="UP000549394">
    <property type="component" value="Unassembled WGS sequence"/>
</dbReference>
<feature type="transmembrane region" description="Helical" evidence="8">
    <location>
        <begin position="387"/>
        <end position="407"/>
    </location>
</feature>
<evidence type="ECO:0000313" key="12">
    <source>
        <dbReference type="Proteomes" id="UP000549394"/>
    </source>
</evidence>
<feature type="domain" description="Receptor ligand binding region" evidence="10">
    <location>
        <begin position="70"/>
        <end position="238"/>
    </location>
</feature>
<evidence type="ECO:0000256" key="8">
    <source>
        <dbReference type="SAM" id="Phobius"/>
    </source>
</evidence>
<evidence type="ECO:0000256" key="1">
    <source>
        <dbReference type="ARBA" id="ARBA00004651"/>
    </source>
</evidence>
<proteinExistence type="predicted"/>
<evidence type="ECO:0000313" key="11">
    <source>
        <dbReference type="EMBL" id="CAD5113762.1"/>
    </source>
</evidence>
<evidence type="ECO:0000256" key="2">
    <source>
        <dbReference type="ARBA" id="ARBA00022475"/>
    </source>
</evidence>
<comment type="caution">
    <text evidence="11">The sequence shown here is derived from an EMBL/GenBank/DDBJ whole genome shotgun (WGS) entry which is preliminary data.</text>
</comment>
<keyword evidence="3 8" id="KW-0812">Transmembrane</keyword>
<dbReference type="InterPro" id="IPR001828">
    <property type="entry name" value="ANF_lig-bd_rcpt"/>
</dbReference>
<evidence type="ECO:0000256" key="6">
    <source>
        <dbReference type="ARBA" id="ARBA00023170"/>
    </source>
</evidence>
<evidence type="ECO:0000256" key="9">
    <source>
        <dbReference type="SAM" id="SignalP"/>
    </source>
</evidence>
<dbReference type="Pfam" id="PF01094">
    <property type="entry name" value="ANF_receptor"/>
    <property type="match status" value="1"/>
</dbReference>
<accession>A0A7I8VEE6</accession>
<keyword evidence="7" id="KW-0325">Glycoprotein</keyword>
<keyword evidence="4 8" id="KW-1133">Transmembrane helix</keyword>
<keyword evidence="12" id="KW-1185">Reference proteome</keyword>
<dbReference type="SUPFAM" id="SSF53850">
    <property type="entry name" value="Periplasmic binding protein-like II"/>
    <property type="match status" value="1"/>
</dbReference>
<comment type="subcellular location">
    <subcellularLocation>
        <location evidence="1">Cell membrane</location>
        <topology evidence="1">Multi-pass membrane protein</topology>
    </subcellularLocation>
</comment>
<keyword evidence="9" id="KW-0732">Signal</keyword>
<dbReference type="PANTHER" id="PTHR42643:SF24">
    <property type="entry name" value="IONOTROPIC RECEPTOR 60A"/>
    <property type="match status" value="1"/>
</dbReference>
<keyword evidence="6" id="KW-0675">Receptor</keyword>
<evidence type="ECO:0000256" key="3">
    <source>
        <dbReference type="ARBA" id="ARBA00022692"/>
    </source>
</evidence>
<keyword evidence="5 8" id="KW-0472">Membrane</keyword>
<organism evidence="11 12">
    <name type="scientific">Dimorphilus gyrociliatus</name>
    <dbReference type="NCBI Taxonomy" id="2664684"/>
    <lineage>
        <taxon>Eukaryota</taxon>
        <taxon>Metazoa</taxon>
        <taxon>Spiralia</taxon>
        <taxon>Lophotrochozoa</taxon>
        <taxon>Annelida</taxon>
        <taxon>Polychaeta</taxon>
        <taxon>Polychaeta incertae sedis</taxon>
        <taxon>Dinophilidae</taxon>
        <taxon>Dimorphilus</taxon>
    </lineage>
</organism>
<dbReference type="EMBL" id="CAJFCJ010000004">
    <property type="protein sequence ID" value="CAD5113762.1"/>
    <property type="molecule type" value="Genomic_DNA"/>
</dbReference>
<dbReference type="PANTHER" id="PTHR42643">
    <property type="entry name" value="IONOTROPIC RECEPTOR 20A-RELATED"/>
    <property type="match status" value="1"/>
</dbReference>
<feature type="signal peptide" evidence="9">
    <location>
        <begin position="1"/>
        <end position="25"/>
    </location>
</feature>
<dbReference type="Gene3D" id="3.40.190.10">
    <property type="entry name" value="Periplasmic binding protein-like II"/>
    <property type="match status" value="1"/>
</dbReference>
<dbReference type="GO" id="GO:0005886">
    <property type="term" value="C:plasma membrane"/>
    <property type="evidence" value="ECO:0007669"/>
    <property type="project" value="UniProtKB-SubCell"/>
</dbReference>
<protein>
    <submittedName>
        <fullName evidence="11">DgyrCDS2931</fullName>
    </submittedName>
</protein>
<dbReference type="InterPro" id="IPR052192">
    <property type="entry name" value="Insect_Ionotropic_Sensory_Rcpt"/>
</dbReference>
<sequence length="596" mass="69458">MTKILKERAMLTALLTILLSNECQSLKIGILCNKNTRNIITPILSRSELLGKKSYKVNVTFIIKSAERDNPLDCQKYTCELVKRNIDVIIGPTELSFFNVINPILNHLRIIHFQPAHSDRIKDSYRYVIKTKHSILNLIDLALVEYLHHFKWTRLSIIHDSDTYPSFKVLQYFDILSIQRITRNSVNDIDDALNAVKKDGTRLILLFINDNCYKPILERASQKEMMEYDWMWTRVFTLQNVNIDQECMMNISVPSDLRNVDDGCIEKLKDEDALNRGYYYKDLENYQGLAIDVLATFRERFWFEIKLTSEVESLNFSSVLTGNTMEKYFKVLSENKSDMLLGCFVKSEAREKFVDFAVYQRNIGYKAVIPAKEHINTLPRFFLPLSIRVWIVIIPLSIIVGVSSYFAHTIMSSKVEAVETRECDETSLNMSDFIWTKLSTMQDLLITKEHPTAILNQPMRDFFEKLGKKSWISYFQLRDFIKTGKNSLNFVYLEESPIAISLTGKSCDSVTSVDEIGRYDYGLIFRKGFNFLEQFKFHARKLEEEWVIDKLFKRRALVPACKRSLFVIDFYLGLLSRPKYYGHSSKCYASNFLRAS</sequence>